<organism evidence="1">
    <name type="scientific">uncultured Dysgonomonas sp</name>
    <dbReference type="NCBI Taxonomy" id="206096"/>
    <lineage>
        <taxon>Bacteria</taxon>
        <taxon>Pseudomonadati</taxon>
        <taxon>Bacteroidota</taxon>
        <taxon>Bacteroidia</taxon>
        <taxon>Bacteroidales</taxon>
        <taxon>Dysgonomonadaceae</taxon>
        <taxon>Dysgonomonas</taxon>
        <taxon>environmental samples</taxon>
    </lineage>
</organism>
<dbReference type="PROSITE" id="PS51257">
    <property type="entry name" value="PROKAR_LIPOPROTEIN"/>
    <property type="match status" value="1"/>
</dbReference>
<gene>
    <name evidence="1" type="ORF">KL86DYS2_11533</name>
</gene>
<dbReference type="GO" id="GO:0051537">
    <property type="term" value="F:2 iron, 2 sulfur cluster binding"/>
    <property type="evidence" value="ECO:0007669"/>
    <property type="project" value="InterPro"/>
</dbReference>
<proteinExistence type="predicted"/>
<accession>A0A212JI46</accession>
<evidence type="ECO:0000313" key="1">
    <source>
        <dbReference type="EMBL" id="SBV98915.1"/>
    </source>
</evidence>
<dbReference type="AlphaFoldDB" id="A0A212JI46"/>
<dbReference type="Gene3D" id="2.102.10.10">
    <property type="entry name" value="Rieske [2Fe-2S] iron-sulphur domain"/>
    <property type="match status" value="1"/>
</dbReference>
<protein>
    <recommendedName>
        <fullName evidence="2">Rieske domain-containing protein</fullName>
    </recommendedName>
</protein>
<sequence length="161" mass="17868">MKKIKYIVLIVVLVFVTFSCGSDESLNTIPIEPVRFEVNLIKSPDKNLRTPGNIVTFTQPRLATDMIGYSGLLIVCSAVPITSSVYQLYAYDLCCPYEKQRPIKVVPQSDGTVKCSHCGSVFEIFNGIGNVKSGPAKDNLQTYYARFSNTGDGIFQITRRN</sequence>
<name>A0A212JI46_9BACT</name>
<evidence type="ECO:0008006" key="2">
    <source>
        <dbReference type="Google" id="ProtNLM"/>
    </source>
</evidence>
<dbReference type="InterPro" id="IPR036922">
    <property type="entry name" value="Rieske_2Fe-2S_sf"/>
</dbReference>
<reference evidence="1" key="1">
    <citation type="submission" date="2016-04" db="EMBL/GenBank/DDBJ databases">
        <authorList>
            <person name="Evans L.H."/>
            <person name="Alamgir A."/>
            <person name="Owens N."/>
            <person name="Weber N.D."/>
            <person name="Virtaneva K."/>
            <person name="Barbian K."/>
            <person name="Babar A."/>
            <person name="Rosenke K."/>
        </authorList>
    </citation>
    <scope>NUCLEOTIDE SEQUENCE</scope>
    <source>
        <strain evidence="1">86-2</strain>
    </source>
</reference>
<dbReference type="EMBL" id="FLUL01000001">
    <property type="protein sequence ID" value="SBV98915.1"/>
    <property type="molecule type" value="Genomic_DNA"/>
</dbReference>
<dbReference type="RefSeq" id="WP_296948851.1">
    <property type="nucleotide sequence ID" value="NZ_LT599021.1"/>
</dbReference>